<feature type="chain" id="PRO_5045553889" evidence="5">
    <location>
        <begin position="27"/>
        <end position="327"/>
    </location>
</feature>
<dbReference type="Proteomes" id="UP001499993">
    <property type="component" value="Unassembled WGS sequence"/>
</dbReference>
<dbReference type="PROSITE" id="PS51257">
    <property type="entry name" value="PROKAR_LIPOPROTEIN"/>
    <property type="match status" value="1"/>
</dbReference>
<feature type="signal peptide" evidence="5">
    <location>
        <begin position="1"/>
        <end position="26"/>
    </location>
</feature>
<keyword evidence="4 5" id="KW-0732">Signal</keyword>
<dbReference type="PANTHER" id="PTHR30532">
    <property type="entry name" value="IRON III DICITRATE-BINDING PERIPLASMIC PROTEIN"/>
    <property type="match status" value="1"/>
</dbReference>
<dbReference type="Pfam" id="PF01497">
    <property type="entry name" value="Peripla_BP_2"/>
    <property type="match status" value="1"/>
</dbReference>
<evidence type="ECO:0000256" key="1">
    <source>
        <dbReference type="ARBA" id="ARBA00004196"/>
    </source>
</evidence>
<organism evidence="7 8">
    <name type="scientific">Streptomonospora halophila</name>
    <dbReference type="NCBI Taxonomy" id="427369"/>
    <lineage>
        <taxon>Bacteria</taxon>
        <taxon>Bacillati</taxon>
        <taxon>Actinomycetota</taxon>
        <taxon>Actinomycetes</taxon>
        <taxon>Streptosporangiales</taxon>
        <taxon>Nocardiopsidaceae</taxon>
        <taxon>Streptomonospora</taxon>
    </lineage>
</organism>
<evidence type="ECO:0000256" key="2">
    <source>
        <dbReference type="ARBA" id="ARBA00008814"/>
    </source>
</evidence>
<evidence type="ECO:0000256" key="5">
    <source>
        <dbReference type="SAM" id="SignalP"/>
    </source>
</evidence>
<sequence length="327" mass="34679">MKIVPRSLVRPIALAAALVLGAAACGAPDSEPSADGPSLPEPVEVEHRFDTTTVEAVPKRVVTLDLQWTDVMLSMGVEPVGYPADTAMPESGVPWQDFSGDAESLSVADGLPIERIAALEPDLIVGTYTIPDRKSYRLLSRIAPTIASLDERQVMPWADLVGIAGKVLDEPAAADEVVASVQDEVEAAAADMPQLKGRTFALAQYVVGDKLYIVADEQDGSSTFFHDLGMRMYPQVKRRGEETGDARIGVSTERSDLLRADFVAFLVNGGDEGELGDIPGFDELPGTVAVLDYPTIVALNTPTPLSIPHALEALRPHLADVAGGADA</sequence>
<dbReference type="InterPro" id="IPR002491">
    <property type="entry name" value="ABC_transptr_periplasmic_BD"/>
</dbReference>
<keyword evidence="3" id="KW-0813">Transport</keyword>
<comment type="subcellular location">
    <subcellularLocation>
        <location evidence="1">Cell envelope</location>
    </subcellularLocation>
</comment>
<dbReference type="PROSITE" id="PS50983">
    <property type="entry name" value="FE_B12_PBP"/>
    <property type="match status" value="1"/>
</dbReference>
<dbReference type="SUPFAM" id="SSF53807">
    <property type="entry name" value="Helical backbone' metal receptor"/>
    <property type="match status" value="1"/>
</dbReference>
<evidence type="ECO:0000313" key="7">
    <source>
        <dbReference type="EMBL" id="GAA4926366.1"/>
    </source>
</evidence>
<dbReference type="InterPro" id="IPR051313">
    <property type="entry name" value="Bact_iron-sidero_bind"/>
</dbReference>
<comment type="caution">
    <text evidence="7">The sequence shown here is derived from an EMBL/GenBank/DDBJ whole genome shotgun (WGS) entry which is preliminary data.</text>
</comment>
<dbReference type="PANTHER" id="PTHR30532:SF24">
    <property type="entry name" value="FERRIC ENTEROBACTIN-BINDING PERIPLASMIC PROTEIN FEPB"/>
    <property type="match status" value="1"/>
</dbReference>
<accession>A0ABP9G2D7</accession>
<name>A0ABP9G2D7_9ACTN</name>
<gene>
    <name evidence="7" type="ORF">GCM10023224_01410</name>
</gene>
<protein>
    <submittedName>
        <fullName evidence="7">Iron-siderophore ABC transporter substrate-binding protein</fullName>
    </submittedName>
</protein>
<evidence type="ECO:0000259" key="6">
    <source>
        <dbReference type="PROSITE" id="PS50983"/>
    </source>
</evidence>
<evidence type="ECO:0000256" key="4">
    <source>
        <dbReference type="ARBA" id="ARBA00022729"/>
    </source>
</evidence>
<proteinExistence type="inferred from homology"/>
<dbReference type="RefSeq" id="WP_345554987.1">
    <property type="nucleotide sequence ID" value="NZ_BAABIK010000001.1"/>
</dbReference>
<comment type="similarity">
    <text evidence="2">Belongs to the bacterial solute-binding protein 8 family.</text>
</comment>
<reference evidence="8" key="1">
    <citation type="journal article" date="2019" name="Int. J. Syst. Evol. Microbiol.">
        <title>The Global Catalogue of Microorganisms (GCM) 10K type strain sequencing project: providing services to taxonomists for standard genome sequencing and annotation.</title>
        <authorList>
            <consortium name="The Broad Institute Genomics Platform"/>
            <consortium name="The Broad Institute Genome Sequencing Center for Infectious Disease"/>
            <person name="Wu L."/>
            <person name="Ma J."/>
        </authorList>
    </citation>
    <scope>NUCLEOTIDE SEQUENCE [LARGE SCALE GENOMIC DNA]</scope>
    <source>
        <strain evidence="8">JCM 18123</strain>
    </source>
</reference>
<evidence type="ECO:0000313" key="8">
    <source>
        <dbReference type="Proteomes" id="UP001499993"/>
    </source>
</evidence>
<feature type="domain" description="Fe/B12 periplasmic-binding" evidence="6">
    <location>
        <begin position="60"/>
        <end position="322"/>
    </location>
</feature>
<dbReference type="Gene3D" id="3.40.50.1980">
    <property type="entry name" value="Nitrogenase molybdenum iron protein domain"/>
    <property type="match status" value="2"/>
</dbReference>
<keyword evidence="8" id="KW-1185">Reference proteome</keyword>
<evidence type="ECO:0000256" key="3">
    <source>
        <dbReference type="ARBA" id="ARBA00022448"/>
    </source>
</evidence>
<dbReference type="EMBL" id="BAABIK010000001">
    <property type="protein sequence ID" value="GAA4926366.1"/>
    <property type="molecule type" value="Genomic_DNA"/>
</dbReference>